<dbReference type="Pfam" id="PF25019">
    <property type="entry name" value="LRR_R13L1-DRL21"/>
    <property type="match status" value="1"/>
</dbReference>
<dbReference type="Gene3D" id="1.10.10.10">
    <property type="entry name" value="Winged helix-like DNA-binding domain superfamily/Winged helix DNA-binding domain"/>
    <property type="match status" value="1"/>
</dbReference>
<evidence type="ECO:0000256" key="4">
    <source>
        <dbReference type="ARBA" id="ARBA00022821"/>
    </source>
</evidence>
<keyword evidence="4" id="KW-0611">Plant defense</keyword>
<dbReference type="FunFam" id="3.40.50.300:FF:001091">
    <property type="entry name" value="Probable disease resistance protein At1g61300"/>
    <property type="match status" value="1"/>
</dbReference>
<dbReference type="Gene3D" id="3.80.10.10">
    <property type="entry name" value="Ribonuclease Inhibitor"/>
    <property type="match status" value="3"/>
</dbReference>
<evidence type="ECO:0000256" key="1">
    <source>
        <dbReference type="ARBA" id="ARBA00022614"/>
    </source>
</evidence>
<dbReference type="Pfam" id="PF18052">
    <property type="entry name" value="Rx_N"/>
    <property type="match status" value="1"/>
</dbReference>
<evidence type="ECO:0000259" key="8">
    <source>
        <dbReference type="Pfam" id="PF23559"/>
    </source>
</evidence>
<dbReference type="Gene3D" id="3.40.50.300">
    <property type="entry name" value="P-loop containing nucleotide triphosphate hydrolases"/>
    <property type="match status" value="1"/>
</dbReference>
<dbReference type="Proteomes" id="UP001154282">
    <property type="component" value="Unassembled WGS sequence"/>
</dbReference>
<proteinExistence type="predicted"/>
<dbReference type="InterPro" id="IPR058922">
    <property type="entry name" value="WHD_DRP"/>
</dbReference>
<protein>
    <recommendedName>
        <fullName evidence="12">Disease resistance protein RGA3</fullName>
    </recommendedName>
</protein>
<dbReference type="InterPro" id="IPR041118">
    <property type="entry name" value="Rx_N"/>
</dbReference>
<dbReference type="Gene3D" id="1.20.5.4130">
    <property type="match status" value="1"/>
</dbReference>
<dbReference type="PANTHER" id="PTHR36766">
    <property type="entry name" value="PLANT BROAD-SPECTRUM MILDEW RESISTANCE PROTEIN RPW8"/>
    <property type="match status" value="1"/>
</dbReference>
<evidence type="ECO:0000259" key="7">
    <source>
        <dbReference type="Pfam" id="PF18052"/>
    </source>
</evidence>
<dbReference type="SUPFAM" id="SSF52540">
    <property type="entry name" value="P-loop containing nucleoside triphosphate hydrolases"/>
    <property type="match status" value="1"/>
</dbReference>
<dbReference type="InterPro" id="IPR032675">
    <property type="entry name" value="LRR_dom_sf"/>
</dbReference>
<gene>
    <name evidence="10" type="ORF">LITE_LOCUS33187</name>
</gene>
<evidence type="ECO:0000256" key="5">
    <source>
        <dbReference type="ARBA" id="ARBA00022840"/>
    </source>
</evidence>
<dbReference type="Pfam" id="PF23559">
    <property type="entry name" value="WHD_DRP"/>
    <property type="match status" value="1"/>
</dbReference>
<dbReference type="Pfam" id="PF00931">
    <property type="entry name" value="NB-ARC"/>
    <property type="match status" value="1"/>
</dbReference>
<evidence type="ECO:0000313" key="10">
    <source>
        <dbReference type="EMBL" id="CAI0457597.1"/>
    </source>
</evidence>
<keyword evidence="1" id="KW-0433">Leucine-rich repeat</keyword>
<dbReference type="PANTHER" id="PTHR36766:SF38">
    <property type="entry name" value="DISEASE RESISTANCE PROTEIN RGA3"/>
    <property type="match status" value="1"/>
</dbReference>
<dbReference type="GO" id="GO:0051707">
    <property type="term" value="P:response to other organism"/>
    <property type="evidence" value="ECO:0007669"/>
    <property type="project" value="UniProtKB-ARBA"/>
</dbReference>
<feature type="domain" description="Disease resistance N-terminal" evidence="7">
    <location>
        <begin position="67"/>
        <end position="156"/>
    </location>
</feature>
<evidence type="ECO:0000313" key="11">
    <source>
        <dbReference type="Proteomes" id="UP001154282"/>
    </source>
</evidence>
<dbReference type="InterPro" id="IPR027417">
    <property type="entry name" value="P-loop_NTPase"/>
</dbReference>
<dbReference type="EMBL" id="CAMGYJ010000008">
    <property type="protein sequence ID" value="CAI0457597.1"/>
    <property type="molecule type" value="Genomic_DNA"/>
</dbReference>
<reference evidence="10" key="1">
    <citation type="submission" date="2022-08" db="EMBL/GenBank/DDBJ databases">
        <authorList>
            <person name="Gutierrez-Valencia J."/>
        </authorList>
    </citation>
    <scope>NUCLEOTIDE SEQUENCE</scope>
</reference>
<sequence>MVLEFWHMLQHIREMFPSLGEAEARVIQTAHQWKFKCFYIYRFSEWLPQTSKRTLMAEAALFNISQAVLKQLGSKVLQEAALLWGIGDDVKKLTRTLSSIQAVLLDAEEKSHSPRSHQLRLWLKELRQVVYEAEDLLDDFSIEVQRRQGMATAGEKISKEVRSFFSSSNQVAYGLKIAHGIQAIRATLDEIAERREMFHLEVQPVESMASKSREQTHSDVPEIVVGREDERERVLNQLLQHSSNCKDNVSVVSIVGIGGLGKTTLAQLLYNDEAVKSHFELKAWVCVSEKFEVKLIIEKIIESCTNQTPGRDLEMDTLRKRLYETMNGKRYLIVLDDVWSEDREKWSRLKGLLKGGAEGSRVMITTRLQNVAKLAATRGVEPYELKGLSERESWSLFQEIAFEGEAMSGRYESIGREILEKCKGVPLAIKTVAGALFFKESESEWIAFKSKGMWEMDDNENDIMPTLKLSYDHLPTHLKHCFAYCSLFPKDYEIDVETLIHLWIAQGFVQSSDPSNRFDVGLGYFKDLLWGSFFQEQKKGKRRNRVICKMHDLMHDLAIAIAGEEISAALAVLKSQDIQDYDSHLRISRHVLLDYWGCRFDKQIHEALSSIVNNTEANKVRTLLGINLVWGFFKLDPVIFSNTTSLRALDMSKFGMSMLSHTVHKLKHLKYFDLSCNKMTVLPEEITELINLEVLKLDDCSKLLQLPKGIGKLSCLFHLGVDGCDSLTCMPHGIGQLCYLRELPLFVIAEGDSESTSAAGAGIGELRYLNNLRGRLVITNLEKLKNSSEGELADLKGKQHLEELSLLWEEREGGIAVGAEAEGILLEALCPHPNLKKLWLKYNCGSECPSWVPSVMNLVELQIVGCQNWKRLPSLDQLPFLAELRLQDMESLEYIEYCGETRSSSSSSSFCSFFPSLKVLGLKRCPKFKGWLTPEAVAVVLPQFPCVSEVKISDCGSISSIPYFPLELITLKLKGGSKELLKQILRMRPSSSPSSLFPPRSSCLNSVKISKILDLDTLPEETLLRLTYSFSSLEMLTINNCPELRTLYPAVPHHLTSLRCLNIWRCEKLDLCDGDDDEMMQQQQLHGGVLLPLLSEVYLNGIPKLSRLPEWFQLAPELLQIWAFNCPIAYMPEWMPKLVHLQTLMINSYGKSASQCVHEDWSKIAHISKISINNVYIHEQAAGEEKFKELEEEEEETPVIEAAEEEQEETSKLLQFFVMNCGMVGRCFQG</sequence>
<dbReference type="InterPro" id="IPR038005">
    <property type="entry name" value="RX-like_CC"/>
</dbReference>
<evidence type="ECO:0000256" key="3">
    <source>
        <dbReference type="ARBA" id="ARBA00022741"/>
    </source>
</evidence>
<dbReference type="InterPro" id="IPR002182">
    <property type="entry name" value="NB-ARC"/>
</dbReference>
<dbReference type="GO" id="GO:0043531">
    <property type="term" value="F:ADP binding"/>
    <property type="evidence" value="ECO:0007669"/>
    <property type="project" value="InterPro"/>
</dbReference>
<accession>A0AAV0NG43</accession>
<name>A0AAV0NG43_9ROSI</name>
<keyword evidence="11" id="KW-1185">Reference proteome</keyword>
<comment type="caution">
    <text evidence="10">The sequence shown here is derived from an EMBL/GenBank/DDBJ whole genome shotgun (WGS) entry which is preliminary data.</text>
</comment>
<dbReference type="InterPro" id="IPR036388">
    <property type="entry name" value="WH-like_DNA-bd_sf"/>
</dbReference>
<dbReference type="FunFam" id="1.10.10.10:FF:000322">
    <property type="entry name" value="Probable disease resistance protein At1g63360"/>
    <property type="match status" value="1"/>
</dbReference>
<dbReference type="GO" id="GO:0005524">
    <property type="term" value="F:ATP binding"/>
    <property type="evidence" value="ECO:0007669"/>
    <property type="project" value="UniProtKB-KW"/>
</dbReference>
<dbReference type="InterPro" id="IPR056789">
    <property type="entry name" value="LRR_R13L1-DRL21"/>
</dbReference>
<keyword evidence="2" id="KW-0677">Repeat</keyword>
<dbReference type="InterPro" id="IPR042197">
    <property type="entry name" value="Apaf_helical"/>
</dbReference>
<keyword evidence="3" id="KW-0547">Nucleotide-binding</keyword>
<dbReference type="Gene3D" id="1.10.8.430">
    <property type="entry name" value="Helical domain of apoptotic protease-activating factors"/>
    <property type="match status" value="1"/>
</dbReference>
<feature type="domain" description="R13L1/DRL21-like LRR repeat region" evidence="9">
    <location>
        <begin position="763"/>
        <end position="889"/>
    </location>
</feature>
<keyword evidence="5" id="KW-0067">ATP-binding</keyword>
<dbReference type="PRINTS" id="PR00364">
    <property type="entry name" value="DISEASERSIST"/>
</dbReference>
<organism evidence="10 11">
    <name type="scientific">Linum tenue</name>
    <dbReference type="NCBI Taxonomy" id="586396"/>
    <lineage>
        <taxon>Eukaryota</taxon>
        <taxon>Viridiplantae</taxon>
        <taxon>Streptophyta</taxon>
        <taxon>Embryophyta</taxon>
        <taxon>Tracheophyta</taxon>
        <taxon>Spermatophyta</taxon>
        <taxon>Magnoliopsida</taxon>
        <taxon>eudicotyledons</taxon>
        <taxon>Gunneridae</taxon>
        <taxon>Pentapetalae</taxon>
        <taxon>rosids</taxon>
        <taxon>fabids</taxon>
        <taxon>Malpighiales</taxon>
        <taxon>Linaceae</taxon>
        <taxon>Linum</taxon>
    </lineage>
</organism>
<dbReference type="GO" id="GO:0006952">
    <property type="term" value="P:defense response"/>
    <property type="evidence" value="ECO:0007669"/>
    <property type="project" value="UniProtKB-KW"/>
</dbReference>
<evidence type="ECO:0008006" key="12">
    <source>
        <dbReference type="Google" id="ProtNLM"/>
    </source>
</evidence>
<evidence type="ECO:0000256" key="2">
    <source>
        <dbReference type="ARBA" id="ARBA00022737"/>
    </source>
</evidence>
<dbReference type="AlphaFoldDB" id="A0AAV0NG43"/>
<evidence type="ECO:0000259" key="6">
    <source>
        <dbReference type="Pfam" id="PF00931"/>
    </source>
</evidence>
<feature type="domain" description="Disease resistance protein winged helix" evidence="8">
    <location>
        <begin position="487"/>
        <end position="558"/>
    </location>
</feature>
<feature type="domain" description="NB-ARC" evidence="6">
    <location>
        <begin position="231"/>
        <end position="405"/>
    </location>
</feature>
<dbReference type="CDD" id="cd14798">
    <property type="entry name" value="RX-CC_like"/>
    <property type="match status" value="1"/>
</dbReference>
<evidence type="ECO:0000259" key="9">
    <source>
        <dbReference type="Pfam" id="PF25019"/>
    </source>
</evidence>
<dbReference type="SUPFAM" id="SSF52058">
    <property type="entry name" value="L domain-like"/>
    <property type="match status" value="1"/>
</dbReference>